<organism evidence="6">
    <name type="scientific">Oryza nivara</name>
    <name type="common">Indian wild rice</name>
    <name type="synonym">Oryza sativa f. spontanea</name>
    <dbReference type="NCBI Taxonomy" id="4536"/>
    <lineage>
        <taxon>Eukaryota</taxon>
        <taxon>Viridiplantae</taxon>
        <taxon>Streptophyta</taxon>
        <taxon>Embryophyta</taxon>
        <taxon>Tracheophyta</taxon>
        <taxon>Spermatophyta</taxon>
        <taxon>Magnoliopsida</taxon>
        <taxon>Liliopsida</taxon>
        <taxon>Poales</taxon>
        <taxon>Poaceae</taxon>
        <taxon>BOP clade</taxon>
        <taxon>Oryzoideae</taxon>
        <taxon>Oryzeae</taxon>
        <taxon>Oryzinae</taxon>
        <taxon>Oryza</taxon>
    </lineage>
</organism>
<dbReference type="eggNOG" id="KOG4813">
    <property type="taxonomic scope" value="Eukaryota"/>
</dbReference>
<dbReference type="Pfam" id="PF08597">
    <property type="entry name" value="eIF3_subunit"/>
    <property type="match status" value="1"/>
</dbReference>
<dbReference type="GO" id="GO:0005852">
    <property type="term" value="C:eukaryotic translation initiation factor 3 complex"/>
    <property type="evidence" value="ECO:0007669"/>
    <property type="project" value="UniProtKB-UniRule"/>
</dbReference>
<keyword evidence="2 4" id="KW-0396">Initiation factor</keyword>
<evidence type="ECO:0000256" key="3">
    <source>
        <dbReference type="ARBA" id="ARBA00022917"/>
    </source>
</evidence>
<keyword evidence="7" id="KW-1185">Reference proteome</keyword>
<dbReference type="GO" id="GO:0016282">
    <property type="term" value="C:eukaryotic 43S preinitiation complex"/>
    <property type="evidence" value="ECO:0007669"/>
    <property type="project" value="UniProtKB-UniRule"/>
</dbReference>
<dbReference type="HOGENOM" id="CLU_085806_1_0_1"/>
<comment type="similarity">
    <text evidence="4">Belongs to the eIF-3 subunit J family.</text>
</comment>
<evidence type="ECO:0000313" key="6">
    <source>
        <dbReference type="EnsemblPlants" id="ONIVA02G01630.1"/>
    </source>
</evidence>
<dbReference type="EnsemblPlants" id="ONIVA02G01630.1">
    <property type="protein sequence ID" value="ONIVA02G01630.1"/>
    <property type="gene ID" value="ONIVA02G01630"/>
</dbReference>
<reference evidence="6" key="1">
    <citation type="submission" date="2015-04" db="UniProtKB">
        <authorList>
            <consortium name="EnsemblPlants"/>
        </authorList>
    </citation>
    <scope>IDENTIFICATION</scope>
    <source>
        <strain evidence="6">SL10</strain>
    </source>
</reference>
<reference evidence="6" key="2">
    <citation type="submission" date="2018-04" db="EMBL/GenBank/DDBJ databases">
        <title>OnivRS2 (Oryza nivara Reference Sequence Version 2).</title>
        <authorList>
            <person name="Zhang J."/>
            <person name="Kudrna D."/>
            <person name="Lee S."/>
            <person name="Talag J."/>
            <person name="Rajasekar S."/>
            <person name="Welchert J."/>
            <person name="Hsing Y.-I."/>
            <person name="Wing R.A."/>
        </authorList>
    </citation>
    <scope>NUCLEOTIDE SEQUENCE [LARGE SCALE GENOMIC DNA]</scope>
    <source>
        <strain evidence="6">SL10</strain>
    </source>
</reference>
<comment type="subcellular location">
    <subcellularLocation>
        <location evidence="4">Cytoplasm</location>
    </subcellularLocation>
</comment>
<feature type="compositionally biased region" description="Basic residues" evidence="5">
    <location>
        <begin position="215"/>
        <end position="225"/>
    </location>
</feature>
<accession>A0A0E0G0C3</accession>
<dbReference type="GO" id="GO:0001732">
    <property type="term" value="P:formation of cytoplasmic translation initiation complex"/>
    <property type="evidence" value="ECO:0007669"/>
    <property type="project" value="UniProtKB-UniRule"/>
</dbReference>
<feature type="region of interest" description="Disordered" evidence="5">
    <location>
        <begin position="25"/>
        <end position="107"/>
    </location>
</feature>
<dbReference type="PANTHER" id="PTHR21681">
    <property type="entry name" value="EUKARYOTIC TRANSLATION INITIATION FACTOR 3 SUBUNIT J"/>
    <property type="match status" value="1"/>
</dbReference>
<evidence type="ECO:0000256" key="2">
    <source>
        <dbReference type="ARBA" id="ARBA00022540"/>
    </source>
</evidence>
<evidence type="ECO:0000313" key="7">
    <source>
        <dbReference type="Proteomes" id="UP000006591"/>
    </source>
</evidence>
<dbReference type="OMA" id="KPHYALW"/>
<dbReference type="STRING" id="4536.A0A0E0G0C3"/>
<proteinExistence type="inferred from homology"/>
<keyword evidence="1 4" id="KW-0963">Cytoplasm</keyword>
<dbReference type="InterPro" id="IPR013906">
    <property type="entry name" value="eIF3j"/>
</dbReference>
<dbReference type="InterPro" id="IPR023194">
    <property type="entry name" value="eIF3-like_dom_sf"/>
</dbReference>
<evidence type="ECO:0000256" key="1">
    <source>
        <dbReference type="ARBA" id="ARBA00022490"/>
    </source>
</evidence>
<keyword evidence="3 4" id="KW-0648">Protein biosynthesis</keyword>
<comment type="function">
    <text evidence="4">Component of the eukaryotic translation initiation factor 3 (eIF-3) complex, which is involved in protein synthesis of a specialized repertoire of mRNAs and, together with other initiation factors, stimulates binding of mRNA and methionyl-tRNAi to the 40S ribosome. The eIF-3 complex specifically targets and initiates translation of a subset of mRNAs involved in cell proliferation.</text>
</comment>
<dbReference type="Gene3D" id="1.10.246.60">
    <property type="entry name" value="Eukaryotic translation initiation factor 3 like domains"/>
    <property type="match status" value="1"/>
</dbReference>
<feature type="compositionally biased region" description="Basic and acidic residues" evidence="5">
    <location>
        <begin position="226"/>
        <end position="237"/>
    </location>
</feature>
<feature type="compositionally biased region" description="Low complexity" evidence="5">
    <location>
        <begin position="73"/>
        <end position="83"/>
    </location>
</feature>
<dbReference type="Proteomes" id="UP000006591">
    <property type="component" value="Chromosome 2"/>
</dbReference>
<feature type="compositionally biased region" description="Acidic residues" evidence="5">
    <location>
        <begin position="48"/>
        <end position="64"/>
    </location>
</feature>
<name>A0A0E0G0C3_ORYNI</name>
<protein>
    <recommendedName>
        <fullName evidence="4">Eukaryotic translation initiation factor 3 subunit J</fullName>
        <shortName evidence="4">eIF3j</shortName>
    </recommendedName>
</protein>
<dbReference type="GO" id="GO:0033290">
    <property type="term" value="C:eukaryotic 48S preinitiation complex"/>
    <property type="evidence" value="ECO:0007669"/>
    <property type="project" value="UniProtKB-UniRule"/>
</dbReference>
<dbReference type="FunFam" id="1.10.246.60:FF:000002">
    <property type="entry name" value="Eukaryotic translation initiation factor 3 subunit J"/>
    <property type="match status" value="1"/>
</dbReference>
<evidence type="ECO:0000256" key="5">
    <source>
        <dbReference type="SAM" id="MobiDB-lite"/>
    </source>
</evidence>
<dbReference type="HAMAP" id="MF_03009">
    <property type="entry name" value="eIF3j"/>
    <property type="match status" value="1"/>
</dbReference>
<evidence type="ECO:0000256" key="4">
    <source>
        <dbReference type="HAMAP-Rule" id="MF_03009"/>
    </source>
</evidence>
<comment type="subunit">
    <text evidence="4">Component of the eukaryotic translation initiation factor 3 (eIF-3) complex.</text>
</comment>
<dbReference type="AlphaFoldDB" id="A0A0E0G0C3"/>
<dbReference type="PANTHER" id="PTHR21681:SF0">
    <property type="entry name" value="EUKARYOTIC TRANSLATION INITIATION FACTOR 3 SUBUNIT J"/>
    <property type="match status" value="1"/>
</dbReference>
<dbReference type="Gramene" id="ONIVA02G01630.1">
    <property type="protein sequence ID" value="ONIVA02G01630.1"/>
    <property type="gene ID" value="ONIVA02G01630"/>
</dbReference>
<sequence>MEDWVYFGRLMFSCCHIWNKSVTTDSEDFQPAVPSAKAEPLKSKWADEDVEEDDVKESWEEEEEEKPKPPPVEKTAPKPSGKGAAKKGKQQASTSSEVVQDEALDDPALEKLRQQRLVEEADFKSTTELFGKKDGSEKSLDTFIPKSESDFAEYAELIANKLRPYEKSFHYMGLLKNVMRLSMASLKGADAKDISSSIAAIANEKIKAEKEAAAGKKKQGAKKKQLHIENKDDDFIPGKEAPEHLKRLHGNNAHLFDVDFDSHRIGKSTCVLELDT</sequence>
<feature type="region of interest" description="Disordered" evidence="5">
    <location>
        <begin position="212"/>
        <end position="237"/>
    </location>
</feature>
<dbReference type="GO" id="GO:0003743">
    <property type="term" value="F:translation initiation factor activity"/>
    <property type="evidence" value="ECO:0007669"/>
    <property type="project" value="UniProtKB-UniRule"/>
</dbReference>